<feature type="transmembrane region" description="Helical" evidence="1">
    <location>
        <begin position="12"/>
        <end position="31"/>
    </location>
</feature>
<reference evidence="2 3" key="1">
    <citation type="journal article" date="2018" name="Sci. Rep.">
        <title>Genomic signatures of local adaptation to the degree of environmental predictability in rotifers.</title>
        <authorList>
            <person name="Franch-Gras L."/>
            <person name="Hahn C."/>
            <person name="Garcia-Roger E.M."/>
            <person name="Carmona M.J."/>
            <person name="Serra M."/>
            <person name="Gomez A."/>
        </authorList>
    </citation>
    <scope>NUCLEOTIDE SEQUENCE [LARGE SCALE GENOMIC DNA]</scope>
    <source>
        <strain evidence="2">HYR1</strain>
    </source>
</reference>
<evidence type="ECO:0000313" key="2">
    <source>
        <dbReference type="EMBL" id="RNA18047.1"/>
    </source>
</evidence>
<protein>
    <submittedName>
        <fullName evidence="2">Uncharacterized protein</fullName>
    </submittedName>
</protein>
<keyword evidence="3" id="KW-1185">Reference proteome</keyword>
<accession>A0A3M7R381</accession>
<keyword evidence="1" id="KW-1133">Transmembrane helix</keyword>
<dbReference type="Proteomes" id="UP000276133">
    <property type="component" value="Unassembled WGS sequence"/>
</dbReference>
<organism evidence="2 3">
    <name type="scientific">Brachionus plicatilis</name>
    <name type="common">Marine rotifer</name>
    <name type="synonym">Brachionus muelleri</name>
    <dbReference type="NCBI Taxonomy" id="10195"/>
    <lineage>
        <taxon>Eukaryota</taxon>
        <taxon>Metazoa</taxon>
        <taxon>Spiralia</taxon>
        <taxon>Gnathifera</taxon>
        <taxon>Rotifera</taxon>
        <taxon>Eurotatoria</taxon>
        <taxon>Monogononta</taxon>
        <taxon>Pseudotrocha</taxon>
        <taxon>Ploima</taxon>
        <taxon>Brachionidae</taxon>
        <taxon>Brachionus</taxon>
    </lineage>
</organism>
<keyword evidence="1" id="KW-0812">Transmembrane</keyword>
<sequence>MTFKKVINIIRILHYVIATISYFFPELFNAYTRAKDRIVGNSNQHSALEDKARIDVVKVKNNTLHNQMI</sequence>
<name>A0A3M7R381_BRAPC</name>
<proteinExistence type="predicted"/>
<gene>
    <name evidence="2" type="ORF">BpHYR1_008006</name>
</gene>
<dbReference type="AlphaFoldDB" id="A0A3M7R381"/>
<evidence type="ECO:0000256" key="1">
    <source>
        <dbReference type="SAM" id="Phobius"/>
    </source>
</evidence>
<evidence type="ECO:0000313" key="3">
    <source>
        <dbReference type="Proteomes" id="UP000276133"/>
    </source>
</evidence>
<comment type="caution">
    <text evidence="2">The sequence shown here is derived from an EMBL/GenBank/DDBJ whole genome shotgun (WGS) entry which is preliminary data.</text>
</comment>
<dbReference type="EMBL" id="REGN01004317">
    <property type="protein sequence ID" value="RNA18047.1"/>
    <property type="molecule type" value="Genomic_DNA"/>
</dbReference>
<keyword evidence="1" id="KW-0472">Membrane</keyword>